<organism evidence="3 4">
    <name type="scientific">Colletotrichum orchidophilum</name>
    <dbReference type="NCBI Taxonomy" id="1209926"/>
    <lineage>
        <taxon>Eukaryota</taxon>
        <taxon>Fungi</taxon>
        <taxon>Dikarya</taxon>
        <taxon>Ascomycota</taxon>
        <taxon>Pezizomycotina</taxon>
        <taxon>Sordariomycetes</taxon>
        <taxon>Hypocreomycetidae</taxon>
        <taxon>Glomerellales</taxon>
        <taxon>Glomerellaceae</taxon>
        <taxon>Colletotrichum</taxon>
    </lineage>
</organism>
<proteinExistence type="predicted"/>
<feature type="region of interest" description="Disordered" evidence="1">
    <location>
        <begin position="79"/>
        <end position="192"/>
    </location>
</feature>
<name>A0A1G4BT62_9PEZI</name>
<accession>A0A1G4BT62</accession>
<feature type="compositionally biased region" description="Low complexity" evidence="1">
    <location>
        <begin position="438"/>
        <end position="455"/>
    </location>
</feature>
<dbReference type="OrthoDB" id="4850128at2759"/>
<dbReference type="STRING" id="1209926.A0A1G4BT62"/>
<protein>
    <recommendedName>
        <fullName evidence="2">PD-(D/E)XK nuclease-like domain-containing protein</fullName>
    </recommendedName>
</protein>
<comment type="caution">
    <text evidence="3">The sequence shown here is derived from an EMBL/GenBank/DDBJ whole genome shotgun (WGS) entry which is preliminary data.</text>
</comment>
<evidence type="ECO:0000313" key="4">
    <source>
        <dbReference type="Proteomes" id="UP000176998"/>
    </source>
</evidence>
<feature type="compositionally biased region" description="Basic residues" evidence="1">
    <location>
        <begin position="132"/>
        <end position="142"/>
    </location>
</feature>
<dbReference type="RefSeq" id="XP_022481715.1">
    <property type="nucleotide sequence ID" value="XM_022611710.1"/>
</dbReference>
<evidence type="ECO:0000313" key="3">
    <source>
        <dbReference type="EMBL" id="OHF04581.1"/>
    </source>
</evidence>
<gene>
    <name evidence="3" type="ORF">CORC01_00052</name>
</gene>
<feature type="region of interest" description="Disordered" evidence="1">
    <location>
        <begin position="418"/>
        <end position="474"/>
    </location>
</feature>
<evidence type="ECO:0000256" key="1">
    <source>
        <dbReference type="SAM" id="MobiDB-lite"/>
    </source>
</evidence>
<evidence type="ECO:0000259" key="2">
    <source>
        <dbReference type="Pfam" id="PF20516"/>
    </source>
</evidence>
<feature type="domain" description="PD-(D/E)XK nuclease-like" evidence="2">
    <location>
        <begin position="332"/>
        <end position="579"/>
    </location>
</feature>
<dbReference type="InterPro" id="IPR046797">
    <property type="entry name" value="PDDEXK_12"/>
</dbReference>
<sequence length="593" mass="65189">MLPVPSTMLSFISRPNPRDDRTIVSLLDTSTIPMTSACPSPTHLRCRKHVVSAWLEDVAAATSPSATPSTAVLPLEDFQPQPEYHLPSPTLSRRVSTGYAPRQPQRSKRKRSSVLADRNPNTAMNPEPSTPTKRRSKRTAARRKPDTQSSKTQAPSPPIDEHAISDEHDLNTNLEARHGSPTPRPRARVGRKRLETHENADDINEAPLGLQDQSTFPFLPLRSSSTYALAIGAGAPELPHPSDTSSTWSRSPVKAMADLGFAQPPVKVVPLEKPNQIPSDIRPLFDAIQGIRLDNGIVPSAVEEQFNNKVLAITPFDPPLEAKNIITASTTRSQFQLLFELEVLSQVVQETSKALANDRAEAHWNEPEGRVNLFNSTQACIAPSCIPRHAHGLNFQAKMVDYCIAISSSEIEQAARTAVAAQEQRRPRLRRGHGVGSGASSVSSASSASQSNTSSPRKDKQPPPPPQSINHTEYDPFRLQPITVSIETKKPGGDEDMARAHLGVWASAHFLRLHDLLGPKRLGVTLPLLQVTGSTWQILFATETEHEISFRLPGTDSLLGCYRVMALLRELRKWSETTFHDWFLNAIMEATAS</sequence>
<feature type="compositionally biased region" description="Basic and acidic residues" evidence="1">
    <location>
        <begin position="159"/>
        <end position="178"/>
    </location>
</feature>
<dbReference type="AlphaFoldDB" id="A0A1G4BT62"/>
<reference evidence="3 4" key="1">
    <citation type="submission" date="2016-09" db="EMBL/GenBank/DDBJ databases">
        <authorList>
            <person name="Capua I."/>
            <person name="De Benedictis P."/>
            <person name="Joannis T."/>
            <person name="Lombin L.H."/>
            <person name="Cattoli G."/>
        </authorList>
    </citation>
    <scope>NUCLEOTIDE SEQUENCE [LARGE SCALE GENOMIC DNA]</scope>
    <source>
        <strain evidence="3 4">IMI 309357</strain>
    </source>
</reference>
<dbReference type="GeneID" id="34553220"/>
<dbReference type="EMBL" id="MJBS01000001">
    <property type="protein sequence ID" value="OHF04581.1"/>
    <property type="molecule type" value="Genomic_DNA"/>
</dbReference>
<dbReference type="Proteomes" id="UP000176998">
    <property type="component" value="Unassembled WGS sequence"/>
</dbReference>
<dbReference type="Pfam" id="PF20516">
    <property type="entry name" value="PDDEXK_12"/>
    <property type="match status" value="1"/>
</dbReference>
<keyword evidence="4" id="KW-1185">Reference proteome</keyword>